<evidence type="ECO:0000256" key="1">
    <source>
        <dbReference type="ARBA" id="ARBA00022723"/>
    </source>
</evidence>
<feature type="binding site" evidence="7">
    <location>
        <position position="73"/>
    </location>
    <ligand>
        <name>Zn(2+)</name>
        <dbReference type="ChEBI" id="CHEBI:29105"/>
    </ligand>
</feature>
<organism evidence="10 13">
    <name type="scientific">Bicyclus anynana</name>
    <name type="common">Squinting bush brown butterfly</name>
    <dbReference type="NCBI Taxonomy" id="110368"/>
    <lineage>
        <taxon>Eukaryota</taxon>
        <taxon>Metazoa</taxon>
        <taxon>Ecdysozoa</taxon>
        <taxon>Arthropoda</taxon>
        <taxon>Hexapoda</taxon>
        <taxon>Insecta</taxon>
        <taxon>Pterygota</taxon>
        <taxon>Neoptera</taxon>
        <taxon>Endopterygota</taxon>
        <taxon>Lepidoptera</taxon>
        <taxon>Glossata</taxon>
        <taxon>Ditrysia</taxon>
        <taxon>Papilionoidea</taxon>
        <taxon>Nymphalidae</taxon>
        <taxon>Satyrinae</taxon>
        <taxon>Satyrini</taxon>
        <taxon>Mycalesina</taxon>
        <taxon>Bicyclus</taxon>
    </lineage>
</organism>
<accession>A0ABM3M2G1</accession>
<dbReference type="PROSITE" id="PS00028">
    <property type="entry name" value="ZINC_FINGER_C2H2_1"/>
    <property type="match status" value="5"/>
</dbReference>
<dbReference type="PROSITE" id="PS51915">
    <property type="entry name" value="ZAD"/>
    <property type="match status" value="1"/>
</dbReference>
<evidence type="ECO:0000256" key="3">
    <source>
        <dbReference type="ARBA" id="ARBA00022771"/>
    </source>
</evidence>
<dbReference type="InterPro" id="IPR036236">
    <property type="entry name" value="Znf_C2H2_sf"/>
</dbReference>
<keyword evidence="1 7" id="KW-0479">Metal-binding</keyword>
<evidence type="ECO:0000256" key="4">
    <source>
        <dbReference type="ARBA" id="ARBA00022833"/>
    </source>
</evidence>
<dbReference type="PROSITE" id="PS50157">
    <property type="entry name" value="ZINC_FINGER_C2H2_2"/>
    <property type="match status" value="6"/>
</dbReference>
<reference evidence="11 12" key="1">
    <citation type="submission" date="2025-05" db="UniProtKB">
        <authorList>
            <consortium name="RefSeq"/>
        </authorList>
    </citation>
    <scope>IDENTIFICATION</scope>
</reference>
<feature type="binding site" evidence="7">
    <location>
        <position position="76"/>
    </location>
    <ligand>
        <name>Zn(2+)</name>
        <dbReference type="ChEBI" id="CHEBI:29105"/>
    </ligand>
</feature>
<dbReference type="RefSeq" id="XP_052745684.1">
    <property type="nucleotide sequence ID" value="XM_052889724.1"/>
</dbReference>
<gene>
    <name evidence="11 12 13" type="primary">LOC112045806</name>
</gene>
<keyword evidence="2" id="KW-0677">Repeat</keyword>
<feature type="domain" description="C2H2-type" evidence="8">
    <location>
        <begin position="362"/>
        <end position="389"/>
    </location>
</feature>
<dbReference type="SMART" id="SM00355">
    <property type="entry name" value="ZnF_C2H2"/>
    <property type="match status" value="8"/>
</dbReference>
<evidence type="ECO:0000256" key="5">
    <source>
        <dbReference type="ARBA" id="ARBA00023242"/>
    </source>
</evidence>
<dbReference type="Gene3D" id="3.30.160.60">
    <property type="entry name" value="Classic Zinc Finger"/>
    <property type="match status" value="6"/>
</dbReference>
<feature type="domain" description="C2H2-type" evidence="8">
    <location>
        <begin position="390"/>
        <end position="418"/>
    </location>
</feature>
<dbReference type="SMART" id="SM00868">
    <property type="entry name" value="zf-AD"/>
    <property type="match status" value="1"/>
</dbReference>
<keyword evidence="10" id="KW-1185">Reference proteome</keyword>
<keyword evidence="5" id="KW-0539">Nucleus</keyword>
<name>A0ABM3M2G1_BICAN</name>
<evidence type="ECO:0000313" key="11">
    <source>
        <dbReference type="RefSeq" id="XP_052745684.1"/>
    </source>
</evidence>
<proteinExistence type="predicted"/>
<evidence type="ECO:0000256" key="7">
    <source>
        <dbReference type="PROSITE-ProRule" id="PRU01263"/>
    </source>
</evidence>
<feature type="domain" description="C2H2-type" evidence="8">
    <location>
        <begin position="278"/>
        <end position="305"/>
    </location>
</feature>
<dbReference type="Pfam" id="PF07776">
    <property type="entry name" value="zf-AD"/>
    <property type="match status" value="1"/>
</dbReference>
<keyword evidence="3 6" id="KW-0863">Zinc-finger</keyword>
<feature type="domain" description="C2H2-type" evidence="8">
    <location>
        <begin position="334"/>
        <end position="361"/>
    </location>
</feature>
<feature type="domain" description="C2H2-type" evidence="8">
    <location>
        <begin position="306"/>
        <end position="333"/>
    </location>
</feature>
<dbReference type="PANTHER" id="PTHR24393">
    <property type="entry name" value="ZINC FINGER PROTEIN"/>
    <property type="match status" value="1"/>
</dbReference>
<evidence type="ECO:0000256" key="2">
    <source>
        <dbReference type="ARBA" id="ARBA00022737"/>
    </source>
</evidence>
<sequence>MSLDYLLIKLDSDMYNFEYFQQVNVCRLCWKTDPLSQLIEISTENTLKNDIVDKIIDCLEINLKPSSLPKNICSDCFDRIDKYYSFKKFCQKSDKKLREILSNHENSTIKKEDVVGDETFDCFESLKGSDSENDLKIEELRKYNKRKPKRTPSYCNICRLDFENAEKFEIHNSKCHGVENGGFKCFGCTKLFKNRKSRLGHEVNFCKSMKDGYKCVSCDRHLPRRGMYESHMRDHQRNVAIQLPDELFKCIKCDLSYKTKQLLQDHGLKVHKNDVKKYVCESCGRVFTRNDYLLKHKLTHTGEKQYECPHCSFRATQRSSLTVHIRKHTGERPYECSFCPQRCISSSNLRAHQQRHLGIKSHECKVCNKKFGYKVSLQEHMATHMPTQAHQCEQCTASYSRLRALKRHMAARHPEKNPPD</sequence>
<feature type="domain" description="C2H2-type" evidence="8">
    <location>
        <begin position="213"/>
        <end position="240"/>
    </location>
</feature>
<dbReference type="Proteomes" id="UP001652582">
    <property type="component" value="Chromosome 26"/>
</dbReference>
<feature type="domain" description="ZAD" evidence="9">
    <location>
        <begin position="24"/>
        <end position="100"/>
    </location>
</feature>
<dbReference type="RefSeq" id="XP_052745685.1">
    <property type="nucleotide sequence ID" value="XM_052889725.1"/>
</dbReference>
<feature type="binding site" evidence="7">
    <location>
        <position position="26"/>
    </location>
    <ligand>
        <name>Zn(2+)</name>
        <dbReference type="ChEBI" id="CHEBI:29105"/>
    </ligand>
</feature>
<protein>
    <submittedName>
        <fullName evidence="11 12">Zinc finger protein OZF</fullName>
    </submittedName>
</protein>
<dbReference type="Pfam" id="PF00096">
    <property type="entry name" value="zf-C2H2"/>
    <property type="match status" value="4"/>
</dbReference>
<keyword evidence="4 7" id="KW-0862">Zinc</keyword>
<dbReference type="PANTHER" id="PTHR24393:SF34">
    <property type="entry name" value="PR_SET DOMAIN 13"/>
    <property type="match status" value="1"/>
</dbReference>
<dbReference type="SUPFAM" id="SSF57667">
    <property type="entry name" value="beta-beta-alpha zinc fingers"/>
    <property type="match status" value="3"/>
</dbReference>
<evidence type="ECO:0000313" key="12">
    <source>
        <dbReference type="RefSeq" id="XP_052745685.1"/>
    </source>
</evidence>
<dbReference type="InterPro" id="IPR012934">
    <property type="entry name" value="Znf_AD"/>
</dbReference>
<dbReference type="GeneID" id="112045806"/>
<evidence type="ECO:0000313" key="10">
    <source>
        <dbReference type="Proteomes" id="UP001652582"/>
    </source>
</evidence>
<evidence type="ECO:0000259" key="8">
    <source>
        <dbReference type="PROSITE" id="PS50157"/>
    </source>
</evidence>
<dbReference type="SUPFAM" id="SSF57716">
    <property type="entry name" value="Glucocorticoid receptor-like (DNA-binding domain)"/>
    <property type="match status" value="1"/>
</dbReference>
<evidence type="ECO:0000313" key="13">
    <source>
        <dbReference type="RefSeq" id="XP_052745686.1"/>
    </source>
</evidence>
<evidence type="ECO:0000256" key="6">
    <source>
        <dbReference type="PROSITE-ProRule" id="PRU00042"/>
    </source>
</evidence>
<dbReference type="Pfam" id="PF13912">
    <property type="entry name" value="zf-C2H2_6"/>
    <property type="match status" value="1"/>
</dbReference>
<feature type="binding site" evidence="7">
    <location>
        <position position="29"/>
    </location>
    <ligand>
        <name>Zn(2+)</name>
        <dbReference type="ChEBI" id="CHEBI:29105"/>
    </ligand>
</feature>
<dbReference type="Gene3D" id="3.40.1800.20">
    <property type="match status" value="1"/>
</dbReference>
<dbReference type="InterPro" id="IPR013087">
    <property type="entry name" value="Znf_C2H2_type"/>
</dbReference>
<evidence type="ECO:0000259" key="9">
    <source>
        <dbReference type="PROSITE" id="PS51915"/>
    </source>
</evidence>
<dbReference type="RefSeq" id="XP_052745686.1">
    <property type="nucleotide sequence ID" value="XM_052889726.1"/>
</dbReference>